<gene>
    <name evidence="10" type="ORF">Ae201684_008627</name>
</gene>
<sequence length="300" mass="34153">MAIDQRFTTLAVASVATVGCGYLVYRLLYRQEESSQKTALEDMEHQVGGHACAKTSMKLYRGHVLKPFQSKNRGERELAFYESVPTDVPFVPAFYGVIRLPSTDEDGPRRYLQIKNLLGGMIHPCIMDVKVGTKSYEPTASRDKIALEIAKCPLQATMGFRLQGIKVYWDSKQEHVSYDKYFFRDLATAESIEAAFVKYFEAGPDHVPRYYLLEPFLAKLHAIREWLHVQTDFHFIASSLLFVYDANPTDKRIVCDVRLIDFAHVQLDQTSRDEDVLVGVNYIIGIFERLLESSSSVTTS</sequence>
<organism evidence="10 11">
    <name type="scientific">Aphanomyces euteiches</name>
    <dbReference type="NCBI Taxonomy" id="100861"/>
    <lineage>
        <taxon>Eukaryota</taxon>
        <taxon>Sar</taxon>
        <taxon>Stramenopiles</taxon>
        <taxon>Oomycota</taxon>
        <taxon>Saprolegniomycetes</taxon>
        <taxon>Saprolegniales</taxon>
        <taxon>Verrucalvaceae</taxon>
        <taxon>Aphanomyces</taxon>
    </lineage>
</organism>
<evidence type="ECO:0000256" key="8">
    <source>
        <dbReference type="RuleBase" id="RU363090"/>
    </source>
</evidence>
<evidence type="ECO:0000313" key="11">
    <source>
        <dbReference type="Proteomes" id="UP000481153"/>
    </source>
</evidence>
<evidence type="ECO:0000256" key="2">
    <source>
        <dbReference type="ARBA" id="ARBA00022679"/>
    </source>
</evidence>
<evidence type="ECO:0000256" key="5">
    <source>
        <dbReference type="ARBA" id="ARBA00022840"/>
    </source>
</evidence>
<comment type="caution">
    <text evidence="10">The sequence shown here is derived from an EMBL/GenBank/DDBJ whole genome shotgun (WGS) entry which is preliminary data.</text>
</comment>
<comment type="catalytic activity">
    <reaction evidence="7">
        <text>1D-myo-inositol 1,3,4,6-tetrakisphosphate + ATP = 1D-myo-inositol 1,3,4,5,6-pentakisphosphate + ADP + H(+)</text>
        <dbReference type="Rhea" id="RHEA:12717"/>
        <dbReference type="ChEBI" id="CHEBI:15378"/>
        <dbReference type="ChEBI" id="CHEBI:30616"/>
        <dbReference type="ChEBI" id="CHEBI:57660"/>
        <dbReference type="ChEBI" id="CHEBI:57733"/>
        <dbReference type="ChEBI" id="CHEBI:456216"/>
        <dbReference type="EC" id="2.7.1.140"/>
    </reaction>
</comment>
<evidence type="ECO:0000256" key="3">
    <source>
        <dbReference type="ARBA" id="ARBA00022741"/>
    </source>
</evidence>
<dbReference type="Proteomes" id="UP000481153">
    <property type="component" value="Unassembled WGS sequence"/>
</dbReference>
<keyword evidence="5" id="KW-0067">ATP-binding</keyword>
<reference evidence="10 11" key="1">
    <citation type="submission" date="2019-07" db="EMBL/GenBank/DDBJ databases">
        <title>Genomics analysis of Aphanomyces spp. identifies a new class of oomycete effector associated with host adaptation.</title>
        <authorList>
            <person name="Gaulin E."/>
        </authorList>
    </citation>
    <scope>NUCLEOTIDE SEQUENCE [LARGE SCALE GENOMIC DNA]</scope>
    <source>
        <strain evidence="10 11">ATCC 201684</strain>
    </source>
</reference>
<dbReference type="VEuPathDB" id="FungiDB:AeMF1_001465"/>
<dbReference type="GO" id="GO:0005737">
    <property type="term" value="C:cytoplasm"/>
    <property type="evidence" value="ECO:0007669"/>
    <property type="project" value="TreeGrafter"/>
</dbReference>
<keyword evidence="9" id="KW-0472">Membrane</keyword>
<comment type="similarity">
    <text evidence="1 8">Belongs to the inositol phosphokinase (IPK) family.</text>
</comment>
<dbReference type="EC" id="2.7.-.-" evidence="8"/>
<evidence type="ECO:0000256" key="4">
    <source>
        <dbReference type="ARBA" id="ARBA00022777"/>
    </source>
</evidence>
<evidence type="ECO:0000256" key="6">
    <source>
        <dbReference type="ARBA" id="ARBA00036164"/>
    </source>
</evidence>
<dbReference type="GO" id="GO:0005634">
    <property type="term" value="C:nucleus"/>
    <property type="evidence" value="ECO:0007669"/>
    <property type="project" value="TreeGrafter"/>
</dbReference>
<dbReference type="GO" id="GO:0032958">
    <property type="term" value="P:inositol phosphate biosynthetic process"/>
    <property type="evidence" value="ECO:0007669"/>
    <property type="project" value="InterPro"/>
</dbReference>
<evidence type="ECO:0000256" key="1">
    <source>
        <dbReference type="ARBA" id="ARBA00007374"/>
    </source>
</evidence>
<dbReference type="Pfam" id="PF03770">
    <property type="entry name" value="IPK"/>
    <property type="match status" value="1"/>
</dbReference>
<dbReference type="GO" id="GO:0008440">
    <property type="term" value="F:inositol-1,4,5-trisphosphate 3-kinase activity"/>
    <property type="evidence" value="ECO:0007669"/>
    <property type="project" value="TreeGrafter"/>
</dbReference>
<dbReference type="GO" id="GO:0005524">
    <property type="term" value="F:ATP binding"/>
    <property type="evidence" value="ECO:0007669"/>
    <property type="project" value="UniProtKB-KW"/>
</dbReference>
<keyword evidence="9" id="KW-1133">Transmembrane helix</keyword>
<comment type="catalytic activity">
    <reaction evidence="6">
        <text>1D-myo-inositol 1,4,5-trisphosphate + 2 ATP = 1D-myo-inositol 1,3,4,5,6-pentakisphosphate + 2 ADP + 2 H(+)</text>
        <dbReference type="Rhea" id="RHEA:32359"/>
        <dbReference type="ChEBI" id="CHEBI:15378"/>
        <dbReference type="ChEBI" id="CHEBI:30616"/>
        <dbReference type="ChEBI" id="CHEBI:57733"/>
        <dbReference type="ChEBI" id="CHEBI:203600"/>
        <dbReference type="ChEBI" id="CHEBI:456216"/>
        <dbReference type="EC" id="2.7.1.151"/>
    </reaction>
</comment>
<keyword evidence="3" id="KW-0547">Nucleotide-binding</keyword>
<protein>
    <recommendedName>
        <fullName evidence="8">Kinase</fullName>
        <ecNumber evidence="8">2.7.-.-</ecNumber>
    </recommendedName>
</protein>
<dbReference type="PROSITE" id="PS51257">
    <property type="entry name" value="PROKAR_LIPOPROTEIN"/>
    <property type="match status" value="1"/>
</dbReference>
<dbReference type="PANTHER" id="PTHR12400">
    <property type="entry name" value="INOSITOL POLYPHOSPHATE KINASE"/>
    <property type="match status" value="1"/>
</dbReference>
<feature type="transmembrane region" description="Helical" evidence="9">
    <location>
        <begin position="7"/>
        <end position="28"/>
    </location>
</feature>
<keyword evidence="9" id="KW-0812">Transmembrane</keyword>
<dbReference type="PANTHER" id="PTHR12400:SF51">
    <property type="entry name" value="INOSITOL POLYPHOSPHATE MULTIKINASE"/>
    <property type="match status" value="1"/>
</dbReference>
<dbReference type="EMBL" id="VJMJ01000106">
    <property type="protein sequence ID" value="KAF0734778.1"/>
    <property type="molecule type" value="Genomic_DNA"/>
</dbReference>
<dbReference type="Gene3D" id="3.30.470.160">
    <property type="entry name" value="Inositol polyphosphate kinase"/>
    <property type="match status" value="1"/>
</dbReference>
<proteinExistence type="inferred from homology"/>
<keyword evidence="11" id="KW-1185">Reference proteome</keyword>
<keyword evidence="2 8" id="KW-0808">Transferase</keyword>
<evidence type="ECO:0000256" key="9">
    <source>
        <dbReference type="SAM" id="Phobius"/>
    </source>
</evidence>
<dbReference type="InterPro" id="IPR038286">
    <property type="entry name" value="IPK_sf"/>
</dbReference>
<evidence type="ECO:0000256" key="7">
    <source>
        <dbReference type="ARBA" id="ARBA00036525"/>
    </source>
</evidence>
<dbReference type="GO" id="GO:0051765">
    <property type="term" value="F:inositol tetrakisphosphate kinase activity"/>
    <property type="evidence" value="ECO:0007669"/>
    <property type="project" value="TreeGrafter"/>
</dbReference>
<dbReference type="SUPFAM" id="SSF56104">
    <property type="entry name" value="SAICAR synthase-like"/>
    <property type="match status" value="1"/>
</dbReference>
<name>A0A6G0X4L0_9STRA</name>
<keyword evidence="4 8" id="KW-0418">Kinase</keyword>
<dbReference type="AlphaFoldDB" id="A0A6G0X4L0"/>
<accession>A0A6G0X4L0</accession>
<dbReference type="InterPro" id="IPR005522">
    <property type="entry name" value="IPK"/>
</dbReference>
<evidence type="ECO:0000313" key="10">
    <source>
        <dbReference type="EMBL" id="KAF0734778.1"/>
    </source>
</evidence>